<comment type="caution">
    <text evidence="3">The sequence shown here is derived from an EMBL/GenBank/DDBJ whole genome shotgun (WGS) entry which is preliminary data.</text>
</comment>
<dbReference type="STRING" id="1035839.GCA_000238795_00819"/>
<evidence type="ECO:0000259" key="2">
    <source>
        <dbReference type="Pfam" id="PF02657"/>
    </source>
</evidence>
<evidence type="ECO:0000313" key="3">
    <source>
        <dbReference type="EMBL" id="RDE70326.1"/>
    </source>
</evidence>
<organism evidence="3 4">
    <name type="scientific">Haemophilus sputorum</name>
    <dbReference type="NCBI Taxonomy" id="1078480"/>
    <lineage>
        <taxon>Bacteria</taxon>
        <taxon>Pseudomonadati</taxon>
        <taxon>Pseudomonadota</taxon>
        <taxon>Gammaproteobacteria</taxon>
        <taxon>Pasteurellales</taxon>
        <taxon>Pasteurellaceae</taxon>
        <taxon>Haemophilus</taxon>
    </lineage>
</organism>
<accession>A0A369YDC4</accession>
<dbReference type="PANTHER" id="PTHR43597">
    <property type="entry name" value="SULFUR ACCEPTOR PROTEIN CSDE"/>
    <property type="match status" value="1"/>
</dbReference>
<dbReference type="AlphaFoldDB" id="A0A369YDC4"/>
<sequence length="131" mass="15059">MQFTEIKEKFALCKAWEERYRLLIQLSRLLPKPSEAELANLAEIKGCESRLWFSWTITPRSVLAYSDARLMQGLLMIIRTLLLETPTEAISNINLPALFDELKISNHLTSTRLNGIAELQRLIQQTAKQNS</sequence>
<protein>
    <submittedName>
        <fullName evidence="3">SufE family protein</fullName>
    </submittedName>
</protein>
<reference evidence="3 4" key="1">
    <citation type="submission" date="2018-05" db="EMBL/GenBank/DDBJ databases">
        <title>Draft Genome Sequences for a Diverse set of 7 Haemophilus Species.</title>
        <authorList>
            <person name="Nichols M."/>
            <person name="Topaz N."/>
            <person name="Wang X."/>
            <person name="Wang X."/>
            <person name="Boxrud D."/>
        </authorList>
    </citation>
    <scope>NUCLEOTIDE SEQUENCE [LARGE SCALE GENOMIC DNA]</scope>
    <source>
        <strain evidence="3 4">C2002001239</strain>
    </source>
</reference>
<gene>
    <name evidence="3" type="ORF">DPV93_09150</name>
</gene>
<evidence type="ECO:0000256" key="1">
    <source>
        <dbReference type="ARBA" id="ARBA00010282"/>
    </source>
</evidence>
<proteinExistence type="inferred from homology"/>
<dbReference type="Pfam" id="PF02657">
    <property type="entry name" value="SufE"/>
    <property type="match status" value="1"/>
</dbReference>
<dbReference type="RefSeq" id="WP_111403835.1">
    <property type="nucleotide sequence ID" value="NZ_QEPN01000008.1"/>
</dbReference>
<name>A0A369YDC4_9PAST</name>
<dbReference type="Proteomes" id="UP000253872">
    <property type="component" value="Unassembled WGS sequence"/>
</dbReference>
<feature type="domain" description="Fe-S metabolism associated" evidence="2">
    <location>
        <begin position="8"/>
        <end position="125"/>
    </location>
</feature>
<dbReference type="InterPro" id="IPR003808">
    <property type="entry name" value="Fe-S_metab-assoc_dom"/>
</dbReference>
<dbReference type="Gene3D" id="3.90.1010.10">
    <property type="match status" value="1"/>
</dbReference>
<dbReference type="SUPFAM" id="SSF82649">
    <property type="entry name" value="SufE/NifU"/>
    <property type="match status" value="1"/>
</dbReference>
<dbReference type="PANTHER" id="PTHR43597:SF5">
    <property type="entry name" value="SUFE-LIKE PROTEIN 2, CHLOROPLASTIC"/>
    <property type="match status" value="1"/>
</dbReference>
<comment type="similarity">
    <text evidence="1">Belongs to the SufE family.</text>
</comment>
<evidence type="ECO:0000313" key="4">
    <source>
        <dbReference type="Proteomes" id="UP000253872"/>
    </source>
</evidence>
<dbReference type="EMBL" id="QEPN01000008">
    <property type="protein sequence ID" value="RDE70326.1"/>
    <property type="molecule type" value="Genomic_DNA"/>
</dbReference>